<evidence type="ECO:0000313" key="2">
    <source>
        <dbReference type="Proteomes" id="UP001159363"/>
    </source>
</evidence>
<keyword evidence="2" id="KW-1185">Reference proteome</keyword>
<reference evidence="1 2" key="1">
    <citation type="submission" date="2023-02" db="EMBL/GenBank/DDBJ databases">
        <title>LHISI_Scaffold_Assembly.</title>
        <authorList>
            <person name="Stuart O.P."/>
            <person name="Cleave R."/>
            <person name="Magrath M.J.L."/>
            <person name="Mikheyev A.S."/>
        </authorList>
    </citation>
    <scope>NUCLEOTIDE SEQUENCE [LARGE SCALE GENOMIC DNA]</scope>
    <source>
        <strain evidence="1">Daus_M_001</strain>
        <tissue evidence="1">Leg muscle</tissue>
    </source>
</reference>
<sequence length="98" mass="11396">MSTTAKPYLEAMVLWRKMLPFTLTFDRNLMKDWSGALVHFFLDSPVSKDQRSFKIQSYVQTKFMDQESFDWIKSVLENGKAVSSLEISQAMSDEDQNC</sequence>
<dbReference type="Proteomes" id="UP001159363">
    <property type="component" value="Chromosome 4"/>
</dbReference>
<protein>
    <submittedName>
        <fullName evidence="1">Uncharacterized protein</fullName>
    </submittedName>
</protein>
<dbReference type="EMBL" id="JARBHB010000005">
    <property type="protein sequence ID" value="KAJ8884025.1"/>
    <property type="molecule type" value="Genomic_DNA"/>
</dbReference>
<organism evidence="1 2">
    <name type="scientific">Dryococelus australis</name>
    <dbReference type="NCBI Taxonomy" id="614101"/>
    <lineage>
        <taxon>Eukaryota</taxon>
        <taxon>Metazoa</taxon>
        <taxon>Ecdysozoa</taxon>
        <taxon>Arthropoda</taxon>
        <taxon>Hexapoda</taxon>
        <taxon>Insecta</taxon>
        <taxon>Pterygota</taxon>
        <taxon>Neoptera</taxon>
        <taxon>Polyneoptera</taxon>
        <taxon>Phasmatodea</taxon>
        <taxon>Verophasmatodea</taxon>
        <taxon>Anareolatae</taxon>
        <taxon>Phasmatidae</taxon>
        <taxon>Eurycanthinae</taxon>
        <taxon>Dryococelus</taxon>
    </lineage>
</organism>
<name>A0ABQ9HI57_9NEOP</name>
<gene>
    <name evidence="1" type="ORF">PR048_015882</name>
</gene>
<evidence type="ECO:0000313" key="1">
    <source>
        <dbReference type="EMBL" id="KAJ8884025.1"/>
    </source>
</evidence>
<comment type="caution">
    <text evidence="1">The sequence shown here is derived from an EMBL/GenBank/DDBJ whole genome shotgun (WGS) entry which is preliminary data.</text>
</comment>
<accession>A0ABQ9HI57</accession>
<proteinExistence type="predicted"/>